<proteinExistence type="predicted"/>
<reference evidence="1 2" key="1">
    <citation type="submission" date="2016-10" db="EMBL/GenBank/DDBJ databases">
        <authorList>
            <person name="de Groot N.N."/>
        </authorList>
    </citation>
    <scope>NUCLEOTIDE SEQUENCE [LARGE SCALE GENOMIC DNA]</scope>
    <source>
        <strain evidence="1 2">LMG 2247</strain>
    </source>
</reference>
<evidence type="ECO:0000313" key="2">
    <source>
        <dbReference type="Proteomes" id="UP000199706"/>
    </source>
</evidence>
<accession>A0A1G8DY19</accession>
<dbReference type="OrthoDB" id="9553920at2"/>
<organism evidence="1 2">
    <name type="scientific">Paraburkholderia phenazinium</name>
    <dbReference type="NCBI Taxonomy" id="60549"/>
    <lineage>
        <taxon>Bacteria</taxon>
        <taxon>Pseudomonadati</taxon>
        <taxon>Pseudomonadota</taxon>
        <taxon>Betaproteobacteria</taxon>
        <taxon>Burkholderiales</taxon>
        <taxon>Burkholderiaceae</taxon>
        <taxon>Paraburkholderia</taxon>
    </lineage>
</organism>
<dbReference type="AlphaFoldDB" id="A0A1G8DY19"/>
<dbReference type="EMBL" id="FNCJ01000011">
    <property type="protein sequence ID" value="SDH62349.1"/>
    <property type="molecule type" value="Genomic_DNA"/>
</dbReference>
<gene>
    <name evidence="1" type="ORF">SAMN05216466_111200</name>
</gene>
<sequence>MKVNLVKDANGKVVATFENALAGGPSLRPEPKPGFTVQVIEAAENYKADIKAFYEQNSR</sequence>
<dbReference type="Proteomes" id="UP000199706">
    <property type="component" value="Unassembled WGS sequence"/>
</dbReference>
<protein>
    <submittedName>
        <fullName evidence="1">Uncharacterized protein</fullName>
    </submittedName>
</protein>
<dbReference type="RefSeq" id="WP_090687087.1">
    <property type="nucleotide sequence ID" value="NZ_CADERL010000017.1"/>
</dbReference>
<name>A0A1G8DY19_9BURK</name>
<evidence type="ECO:0000313" key="1">
    <source>
        <dbReference type="EMBL" id="SDH62349.1"/>
    </source>
</evidence>